<evidence type="ECO:0000259" key="1">
    <source>
        <dbReference type="Pfam" id="PF10551"/>
    </source>
</evidence>
<dbReference type="OMA" id="HAREFES"/>
<dbReference type="OrthoDB" id="2402896at2759"/>
<proteinExistence type="predicted"/>
<accession>A0A1S4DMG3</accession>
<evidence type="ECO:0000313" key="2">
    <source>
        <dbReference type="RefSeq" id="XP_016514616.1"/>
    </source>
</evidence>
<dbReference type="PaxDb" id="4097-A0A1S4DMG3"/>
<dbReference type="Pfam" id="PF10551">
    <property type="entry name" value="MULE"/>
    <property type="match status" value="1"/>
</dbReference>
<dbReference type="PANTHER" id="PTHR47718:SF2">
    <property type="entry name" value="PROTEIN FAR1-RELATED SEQUENCE 5-LIKE"/>
    <property type="match status" value="1"/>
</dbReference>
<reference evidence="2" key="1">
    <citation type="submission" date="2025-08" db="UniProtKB">
        <authorList>
            <consortium name="RefSeq"/>
        </authorList>
    </citation>
    <scope>IDENTIFICATION</scope>
</reference>
<dbReference type="PANTHER" id="PTHR47718">
    <property type="entry name" value="OS01G0519700 PROTEIN"/>
    <property type="match status" value="1"/>
</dbReference>
<organism evidence="2">
    <name type="scientific">Nicotiana tabacum</name>
    <name type="common">Common tobacco</name>
    <dbReference type="NCBI Taxonomy" id="4097"/>
    <lineage>
        <taxon>Eukaryota</taxon>
        <taxon>Viridiplantae</taxon>
        <taxon>Streptophyta</taxon>
        <taxon>Embryophyta</taxon>
        <taxon>Tracheophyta</taxon>
        <taxon>Spermatophyta</taxon>
        <taxon>Magnoliopsida</taxon>
        <taxon>eudicotyledons</taxon>
        <taxon>Gunneridae</taxon>
        <taxon>Pentapetalae</taxon>
        <taxon>asterids</taxon>
        <taxon>lamiids</taxon>
        <taxon>Solanales</taxon>
        <taxon>Solanaceae</taxon>
        <taxon>Nicotianoideae</taxon>
        <taxon>Nicotianeae</taxon>
        <taxon>Nicotiana</taxon>
    </lineage>
</organism>
<dbReference type="InterPro" id="IPR018289">
    <property type="entry name" value="MULE_transposase_dom"/>
</dbReference>
<dbReference type="STRING" id="4097.A0A1S4DMG3"/>
<dbReference type="RefSeq" id="XP_016514616.1">
    <property type="nucleotide sequence ID" value="XM_016659130.1"/>
</dbReference>
<name>A0A1S4DMG3_TOBAC</name>
<protein>
    <submittedName>
        <fullName evidence="2">Protein FAR1-RELATED SEQUENCE 5-like</fullName>
    </submittedName>
</protein>
<feature type="domain" description="MULE transposase" evidence="1">
    <location>
        <begin position="119"/>
        <end position="208"/>
    </location>
</feature>
<gene>
    <name evidence="2" type="primary">LOC107831364</name>
</gene>
<sequence>MIHMLPSHRNLNDVQTHEIDLAKDAGLFFKGTFDYMNLQAGGQENLGYTKLDHKNYLRTKRQKAMGQGEAGVLLEYFEKKRVEDPSFFFAVQLDASDMITNIFWTDSKLITDYEIFGDVLSFDTTYQTNKEHRPLDSFVGFNNHRKMIIFGGTLMYDEISESFQWLFEIFLRAMSGKTPKTLFTDQHAAMSKAISFAMPVVHHRKCIYEYKDEGEFLNAWNAMLDEYNLHENEWFQGIYALREKLFATYRKQTFSGGMNSTQLSESLNSELKDYLQSDYNLVQFFKHYDRAIEDKRYNELQDTCDASQRLPVLKAKVLILFHAREFESMGILCCHIIRILDVIREVDKILYEYILKRWTKTAKAVNIKEIDGQDIEIKDSKLIIVNRYRIICPIFVRMTAKASETDEGYKLAATCANELSARLKQIMEVTSPSLHLSILLV</sequence>
<dbReference type="KEGG" id="nta:107831364"/>
<dbReference type="AlphaFoldDB" id="A0A1S4DMG3"/>